<evidence type="ECO:0000313" key="4">
    <source>
        <dbReference type="Proteomes" id="UP000245647"/>
    </source>
</evidence>
<dbReference type="InterPro" id="IPR051199">
    <property type="entry name" value="LPS_LOS_Heptosyltrfase"/>
</dbReference>
<dbReference type="PANTHER" id="PTHR30160:SF1">
    <property type="entry name" value="LIPOPOLYSACCHARIDE 1,2-N-ACETYLGLUCOSAMINETRANSFERASE-RELATED"/>
    <property type="match status" value="1"/>
</dbReference>
<name>A0A2U2PL11_9SPHI</name>
<dbReference type="Proteomes" id="UP000245647">
    <property type="component" value="Unassembled WGS sequence"/>
</dbReference>
<dbReference type="OrthoDB" id="9797795at2"/>
<comment type="caution">
    <text evidence="3">The sequence shown here is derived from an EMBL/GenBank/DDBJ whole genome shotgun (WGS) entry which is preliminary data.</text>
</comment>
<proteinExistence type="predicted"/>
<evidence type="ECO:0000313" key="3">
    <source>
        <dbReference type="EMBL" id="PWG82097.1"/>
    </source>
</evidence>
<dbReference type="AlphaFoldDB" id="A0A2U2PL11"/>
<evidence type="ECO:0000256" key="2">
    <source>
        <dbReference type="ARBA" id="ARBA00022679"/>
    </source>
</evidence>
<dbReference type="RefSeq" id="WP_109414374.1">
    <property type="nucleotide sequence ID" value="NZ_QEAS01000002.1"/>
</dbReference>
<gene>
    <name evidence="3" type="ORF">DDR33_03520</name>
</gene>
<reference evidence="3 4" key="1">
    <citation type="submission" date="2018-04" db="EMBL/GenBank/DDBJ databases">
        <title>Pedobacter chongqingensis sp. nov., isolated from a rottenly hemp rope.</title>
        <authorList>
            <person name="Cai Y."/>
        </authorList>
    </citation>
    <scope>NUCLEOTIDE SEQUENCE [LARGE SCALE GENOMIC DNA]</scope>
    <source>
        <strain evidence="3 4">FJ4-8</strain>
    </source>
</reference>
<keyword evidence="2 3" id="KW-0808">Transferase</keyword>
<dbReference type="GO" id="GO:0008713">
    <property type="term" value="F:ADP-heptose-lipopolysaccharide heptosyltransferase activity"/>
    <property type="evidence" value="ECO:0007669"/>
    <property type="project" value="TreeGrafter"/>
</dbReference>
<dbReference type="CDD" id="cd03789">
    <property type="entry name" value="GT9_LPS_heptosyltransferase"/>
    <property type="match status" value="1"/>
</dbReference>
<sequence length="333" mass="36405">MSNELIFPGTEIKKVAVFRALQLGDMLCAVPALRALRAAYPDSEITLLGLPWAKSLTERFGSYIDRFLWFPGFPGLPEQPFSAPVFNTFLQKVIREEFDLVFQMQGNGSIVNPMIELFGAKQTAGYVLPGSYAPGNGLYMTYPDYGHEAARHVQLMEFLGIPSKGTDLEFPLFEKDYADFNEAALPLDEAAYICIHAGSRGAGRRWPPEYFAKLADLAASRGFVPVLTGTADELEIVHQVASHMRSSPLITAGKTTLGAVGVLLEQSSGLISNCTGVSHISAALKVPSVIVSMDGEPGRWGPQNHDLHAVIDWTTQPDFRLVEEALERMLGNS</sequence>
<dbReference type="SUPFAM" id="SSF53756">
    <property type="entry name" value="UDP-Glycosyltransferase/glycogen phosphorylase"/>
    <property type="match status" value="1"/>
</dbReference>
<dbReference type="EMBL" id="QEAS01000002">
    <property type="protein sequence ID" value="PWG82097.1"/>
    <property type="molecule type" value="Genomic_DNA"/>
</dbReference>
<organism evidence="3 4">
    <name type="scientific">Pararcticibacter amylolyticus</name>
    <dbReference type="NCBI Taxonomy" id="2173175"/>
    <lineage>
        <taxon>Bacteria</taxon>
        <taxon>Pseudomonadati</taxon>
        <taxon>Bacteroidota</taxon>
        <taxon>Sphingobacteriia</taxon>
        <taxon>Sphingobacteriales</taxon>
        <taxon>Sphingobacteriaceae</taxon>
        <taxon>Pararcticibacter</taxon>
    </lineage>
</organism>
<keyword evidence="1" id="KW-0328">Glycosyltransferase</keyword>
<evidence type="ECO:0000256" key="1">
    <source>
        <dbReference type="ARBA" id="ARBA00022676"/>
    </source>
</evidence>
<dbReference type="GO" id="GO:0005829">
    <property type="term" value="C:cytosol"/>
    <property type="evidence" value="ECO:0007669"/>
    <property type="project" value="TreeGrafter"/>
</dbReference>
<dbReference type="GO" id="GO:0009244">
    <property type="term" value="P:lipopolysaccharide core region biosynthetic process"/>
    <property type="evidence" value="ECO:0007669"/>
    <property type="project" value="TreeGrafter"/>
</dbReference>
<dbReference type="Gene3D" id="3.40.50.2000">
    <property type="entry name" value="Glycogen Phosphorylase B"/>
    <property type="match status" value="2"/>
</dbReference>
<accession>A0A2U2PL11</accession>
<dbReference type="Pfam" id="PF01075">
    <property type="entry name" value="Glyco_transf_9"/>
    <property type="match status" value="1"/>
</dbReference>
<dbReference type="PANTHER" id="PTHR30160">
    <property type="entry name" value="TETRAACYLDISACCHARIDE 4'-KINASE-RELATED"/>
    <property type="match status" value="1"/>
</dbReference>
<keyword evidence="4" id="KW-1185">Reference proteome</keyword>
<protein>
    <submittedName>
        <fullName evidence="3">LPS biosynthesis glycosyltransferase</fullName>
    </submittedName>
</protein>
<dbReference type="InterPro" id="IPR002201">
    <property type="entry name" value="Glyco_trans_9"/>
</dbReference>